<organism evidence="1 2">
    <name type="scientific">Cordylochernes scorpioides</name>
    <dbReference type="NCBI Taxonomy" id="51811"/>
    <lineage>
        <taxon>Eukaryota</taxon>
        <taxon>Metazoa</taxon>
        <taxon>Ecdysozoa</taxon>
        <taxon>Arthropoda</taxon>
        <taxon>Chelicerata</taxon>
        <taxon>Arachnida</taxon>
        <taxon>Pseudoscorpiones</taxon>
        <taxon>Cheliferoidea</taxon>
        <taxon>Chernetidae</taxon>
        <taxon>Cordylochernes</taxon>
    </lineage>
</organism>
<name>A0ABY6L183_9ARAC</name>
<dbReference type="Proteomes" id="UP001235939">
    <property type="component" value="Chromosome 12"/>
</dbReference>
<evidence type="ECO:0000313" key="1">
    <source>
        <dbReference type="EMBL" id="UYV74868.1"/>
    </source>
</evidence>
<gene>
    <name evidence="1" type="ORF">LAZ67_12001538</name>
</gene>
<protein>
    <submittedName>
        <fullName evidence="1">Uncharacterized protein</fullName>
    </submittedName>
</protein>
<accession>A0ABY6L183</accession>
<dbReference type="EMBL" id="CP092874">
    <property type="protein sequence ID" value="UYV74868.1"/>
    <property type="molecule type" value="Genomic_DNA"/>
</dbReference>
<evidence type="ECO:0000313" key="2">
    <source>
        <dbReference type="Proteomes" id="UP001235939"/>
    </source>
</evidence>
<proteinExistence type="predicted"/>
<keyword evidence="2" id="KW-1185">Reference proteome</keyword>
<reference evidence="1 2" key="1">
    <citation type="submission" date="2022-01" db="EMBL/GenBank/DDBJ databases">
        <title>A chromosomal length assembly of Cordylochernes scorpioides.</title>
        <authorList>
            <person name="Zeh D."/>
            <person name="Zeh J."/>
        </authorList>
    </citation>
    <scope>NUCLEOTIDE SEQUENCE [LARGE SCALE GENOMIC DNA]</scope>
    <source>
        <strain evidence="1">IN4F17</strain>
        <tissue evidence="1">Whole Body</tissue>
    </source>
</reference>
<sequence>MRGIPCPRLLFFLMPLKQGIGRRIAFFCERADHEGTECGFAENLTLEDKLGKLRKKGVCFRCLKYGHLRKLHQLWGIETFKDYVPQEEPECGDRYTSPRDHER</sequence>